<feature type="transmembrane region" description="Helical" evidence="7">
    <location>
        <begin position="496"/>
        <end position="515"/>
    </location>
</feature>
<evidence type="ECO:0000256" key="3">
    <source>
        <dbReference type="ARBA" id="ARBA00022676"/>
    </source>
</evidence>
<evidence type="ECO:0000256" key="4">
    <source>
        <dbReference type="ARBA" id="ARBA00022679"/>
    </source>
</evidence>
<evidence type="ECO:0000256" key="8">
    <source>
        <dbReference type="SAM" id="SignalP"/>
    </source>
</evidence>
<dbReference type="InterPro" id="IPR050271">
    <property type="entry name" value="UDP-glycosyltransferase"/>
</dbReference>
<sequence length="545" mass="62270">MTMHVQAKLLICLSCVVSFLSAYKIAVFAPDMSGSQLIWNKRVSEELAAAGHDVTMIRMRSYKYKNVEVKINPAVKQWFWDAYVDVDYEEMQRNQSKVAFQDLPMWDSEMLQLTNKFLSVLIEGCENTLKNTEMLKQLVDAKFDLAFSHMYEYCSIGLIHYAQIPTWVWLSSGTLIDIQAHDLGLSSPPSYVPPMMADSSDKMTFKQRVKSVMGNTLGPLLYPRMIINPENELFRKYIDPNFPDLRGISSKCPLVMVNSNELYDLPRPTLHKIIYVGGLGMTLESAKNLTGEFSEIVDQAKGVILFTFGSVANASGMPWEWKVAFMSAFKKFPEYQFVMRYSTHDLDEIKPKNVHFHKWIPQADLMQHPKTKALITHGGYNSLQEAIHAAKPIITIPLFGDQPRNGRIAEKHGFGYYLHKGNISEESVIDALNAVIGDPRYTSSVQTISRMVSKKPIPPEMLFIKWTEFLAEFKQLPNLEPYSVHLSFVQYHNLDVFALFAAVIAVAFSVLYFILKLLVCIVKKWPDQIDFYRKGDENAYLMKKA</sequence>
<feature type="signal peptide" evidence="8">
    <location>
        <begin position="1"/>
        <end position="22"/>
    </location>
</feature>
<dbReference type="AlphaFoldDB" id="A0A914C4H7"/>
<evidence type="ECO:0000256" key="7">
    <source>
        <dbReference type="SAM" id="Phobius"/>
    </source>
</evidence>
<dbReference type="FunFam" id="3.40.50.2000:FF:000021">
    <property type="entry name" value="UDP-glucuronosyltransferase"/>
    <property type="match status" value="1"/>
</dbReference>
<keyword evidence="7" id="KW-1133">Transmembrane helix</keyword>
<dbReference type="PANTHER" id="PTHR48043:SF145">
    <property type="entry name" value="FI06409P-RELATED"/>
    <property type="match status" value="1"/>
</dbReference>
<evidence type="ECO:0000256" key="2">
    <source>
        <dbReference type="ARBA" id="ARBA00012544"/>
    </source>
</evidence>
<dbReference type="PANTHER" id="PTHR48043">
    <property type="entry name" value="EG:EG0003.4 PROTEIN-RELATED"/>
    <property type="match status" value="1"/>
</dbReference>
<evidence type="ECO:0000313" key="10">
    <source>
        <dbReference type="WBParaSite" id="ACRNAN_Path_26.g96.t1"/>
    </source>
</evidence>
<evidence type="ECO:0000256" key="6">
    <source>
        <dbReference type="RuleBase" id="RU003718"/>
    </source>
</evidence>
<evidence type="ECO:0000256" key="1">
    <source>
        <dbReference type="ARBA" id="ARBA00009995"/>
    </source>
</evidence>
<comment type="similarity">
    <text evidence="1 6">Belongs to the UDP-glycosyltransferase family.</text>
</comment>
<organism evidence="9 10">
    <name type="scientific">Acrobeloides nanus</name>
    <dbReference type="NCBI Taxonomy" id="290746"/>
    <lineage>
        <taxon>Eukaryota</taxon>
        <taxon>Metazoa</taxon>
        <taxon>Ecdysozoa</taxon>
        <taxon>Nematoda</taxon>
        <taxon>Chromadorea</taxon>
        <taxon>Rhabditida</taxon>
        <taxon>Tylenchina</taxon>
        <taxon>Cephalobomorpha</taxon>
        <taxon>Cephaloboidea</taxon>
        <taxon>Cephalobidae</taxon>
        <taxon>Acrobeloides</taxon>
    </lineage>
</organism>
<dbReference type="GO" id="GO:0015020">
    <property type="term" value="F:glucuronosyltransferase activity"/>
    <property type="evidence" value="ECO:0007669"/>
    <property type="project" value="UniProtKB-EC"/>
</dbReference>
<dbReference type="Pfam" id="PF00201">
    <property type="entry name" value="UDPGT"/>
    <property type="match status" value="1"/>
</dbReference>
<dbReference type="Gene3D" id="3.40.50.2000">
    <property type="entry name" value="Glycogen Phosphorylase B"/>
    <property type="match status" value="1"/>
</dbReference>
<dbReference type="CDD" id="cd03784">
    <property type="entry name" value="GT1_Gtf-like"/>
    <property type="match status" value="1"/>
</dbReference>
<comment type="catalytic activity">
    <reaction evidence="5">
        <text>glucuronate acceptor + UDP-alpha-D-glucuronate = acceptor beta-D-glucuronoside + UDP + H(+)</text>
        <dbReference type="Rhea" id="RHEA:21032"/>
        <dbReference type="ChEBI" id="CHEBI:15378"/>
        <dbReference type="ChEBI" id="CHEBI:58052"/>
        <dbReference type="ChEBI" id="CHEBI:58223"/>
        <dbReference type="ChEBI" id="CHEBI:132367"/>
        <dbReference type="ChEBI" id="CHEBI:132368"/>
        <dbReference type="EC" id="2.4.1.17"/>
    </reaction>
</comment>
<protein>
    <recommendedName>
        <fullName evidence="2">glucuronosyltransferase</fullName>
        <ecNumber evidence="2">2.4.1.17</ecNumber>
    </recommendedName>
</protein>
<dbReference type="InterPro" id="IPR002213">
    <property type="entry name" value="UDP_glucos_trans"/>
</dbReference>
<keyword evidence="7" id="KW-0812">Transmembrane</keyword>
<feature type="chain" id="PRO_5036744726" description="glucuronosyltransferase" evidence="8">
    <location>
        <begin position="23"/>
        <end position="545"/>
    </location>
</feature>
<keyword evidence="8" id="KW-0732">Signal</keyword>
<keyword evidence="4 6" id="KW-0808">Transferase</keyword>
<keyword evidence="9" id="KW-1185">Reference proteome</keyword>
<name>A0A914C4H7_9BILA</name>
<evidence type="ECO:0000256" key="5">
    <source>
        <dbReference type="ARBA" id="ARBA00047475"/>
    </source>
</evidence>
<proteinExistence type="inferred from homology"/>
<dbReference type="WBParaSite" id="ACRNAN_Path_26.g96.t1">
    <property type="protein sequence ID" value="ACRNAN_Path_26.g96.t1"/>
    <property type="gene ID" value="ACRNAN_Path_26.g96"/>
</dbReference>
<dbReference type="EC" id="2.4.1.17" evidence="2"/>
<reference evidence="10" key="1">
    <citation type="submission" date="2022-11" db="UniProtKB">
        <authorList>
            <consortium name="WormBaseParasite"/>
        </authorList>
    </citation>
    <scope>IDENTIFICATION</scope>
</reference>
<evidence type="ECO:0000313" key="9">
    <source>
        <dbReference type="Proteomes" id="UP000887540"/>
    </source>
</evidence>
<dbReference type="Proteomes" id="UP000887540">
    <property type="component" value="Unplaced"/>
</dbReference>
<accession>A0A914C4H7</accession>
<keyword evidence="3 6" id="KW-0328">Glycosyltransferase</keyword>
<dbReference type="PROSITE" id="PS00375">
    <property type="entry name" value="UDPGT"/>
    <property type="match status" value="1"/>
</dbReference>
<keyword evidence="7" id="KW-0472">Membrane</keyword>
<dbReference type="SUPFAM" id="SSF53756">
    <property type="entry name" value="UDP-Glycosyltransferase/glycogen phosphorylase"/>
    <property type="match status" value="1"/>
</dbReference>
<dbReference type="InterPro" id="IPR035595">
    <property type="entry name" value="UDP_glycos_trans_CS"/>
</dbReference>